<organism evidence="1 2">
    <name type="scientific">Fibrella aquatilis</name>
    <dbReference type="NCBI Taxonomy" id="2817059"/>
    <lineage>
        <taxon>Bacteria</taxon>
        <taxon>Pseudomonadati</taxon>
        <taxon>Bacteroidota</taxon>
        <taxon>Cytophagia</taxon>
        <taxon>Cytophagales</taxon>
        <taxon>Spirosomataceae</taxon>
        <taxon>Fibrella</taxon>
    </lineage>
</organism>
<name>A0A939G299_9BACT</name>
<proteinExistence type="predicted"/>
<sequence>MTTTKFNPVQLHLLQLFAHELGQNELADIKALLADYFVRKADEEMQRLQQRNPTTQADLDALLNTHLRTPYKKP</sequence>
<protein>
    <submittedName>
        <fullName evidence="1">Uncharacterized protein</fullName>
    </submittedName>
</protein>
<comment type="caution">
    <text evidence="1">The sequence shown here is derived from an EMBL/GenBank/DDBJ whole genome shotgun (WGS) entry which is preliminary data.</text>
</comment>
<accession>A0A939G299</accession>
<dbReference type="AlphaFoldDB" id="A0A939G299"/>
<gene>
    <name evidence="1" type="ORF">J2I48_07020</name>
</gene>
<keyword evidence="2" id="KW-1185">Reference proteome</keyword>
<dbReference type="Proteomes" id="UP000664795">
    <property type="component" value="Unassembled WGS sequence"/>
</dbReference>
<evidence type="ECO:0000313" key="2">
    <source>
        <dbReference type="Proteomes" id="UP000664795"/>
    </source>
</evidence>
<dbReference type="EMBL" id="JAFMYU010000004">
    <property type="protein sequence ID" value="MBO0930739.1"/>
    <property type="molecule type" value="Genomic_DNA"/>
</dbReference>
<reference evidence="1 2" key="1">
    <citation type="submission" date="2021-03" db="EMBL/GenBank/DDBJ databases">
        <title>Fibrella sp. HMF5036 genome sequencing and assembly.</title>
        <authorList>
            <person name="Kang H."/>
            <person name="Kim H."/>
            <person name="Bae S."/>
            <person name="Joh K."/>
        </authorList>
    </citation>
    <scope>NUCLEOTIDE SEQUENCE [LARGE SCALE GENOMIC DNA]</scope>
    <source>
        <strain evidence="1 2">HMF5036</strain>
    </source>
</reference>
<evidence type="ECO:0000313" key="1">
    <source>
        <dbReference type="EMBL" id="MBO0930739.1"/>
    </source>
</evidence>